<protein>
    <recommendedName>
        <fullName evidence="1">Glyoxalase/fosfomycin resistance/dioxygenase domain-containing protein</fullName>
    </recommendedName>
</protein>
<dbReference type="PATRIC" id="fig|1235279.3.peg.1983"/>
<keyword evidence="3" id="KW-1185">Reference proteome</keyword>
<dbReference type="PANTHER" id="PTHR33990">
    <property type="entry name" value="PROTEIN YJDN-RELATED"/>
    <property type="match status" value="1"/>
</dbReference>
<dbReference type="InterPro" id="IPR028973">
    <property type="entry name" value="PhnB-like"/>
</dbReference>
<dbReference type="PANTHER" id="PTHR33990:SF1">
    <property type="entry name" value="PROTEIN YJDN"/>
    <property type="match status" value="1"/>
</dbReference>
<proteinExistence type="predicted"/>
<dbReference type="Proteomes" id="UP000011919">
    <property type="component" value="Unassembled WGS sequence"/>
</dbReference>
<dbReference type="OrthoDB" id="9795306at2"/>
<dbReference type="InterPro" id="IPR004360">
    <property type="entry name" value="Glyas_Fos-R_dOase_dom"/>
</dbReference>
<comment type="caution">
    <text evidence="2">The sequence shown here is derived from an EMBL/GenBank/DDBJ whole genome shotgun (WGS) entry which is preliminary data.</text>
</comment>
<dbReference type="STRING" id="1235279.C772_01983"/>
<evidence type="ECO:0000259" key="1">
    <source>
        <dbReference type="Pfam" id="PF00903"/>
    </source>
</evidence>
<name>M7NBP5_9BACL</name>
<dbReference type="CDD" id="cd06588">
    <property type="entry name" value="PhnB_like"/>
    <property type="match status" value="1"/>
</dbReference>
<organism evidence="2 3">
    <name type="scientific">Bhargavaea cecembensis DSE10</name>
    <dbReference type="NCBI Taxonomy" id="1235279"/>
    <lineage>
        <taxon>Bacteria</taxon>
        <taxon>Bacillati</taxon>
        <taxon>Bacillota</taxon>
        <taxon>Bacilli</taxon>
        <taxon>Bacillales</taxon>
        <taxon>Caryophanaceae</taxon>
        <taxon>Bhargavaea</taxon>
    </lineage>
</organism>
<dbReference type="AlphaFoldDB" id="M7NBP5"/>
<sequence>MNFIPYLQLNGTAREAIRFYEKVFGAENLGVLTFGDMPASPESPFPEDAKDLVAHGAIRVGGSMIMLSDTFPGQPAQEGNKVIICITFDDADKAHQVFEALQDGGQVEMPISDTGFSPAFGVIKDKFGVTFQFYTEGVQG</sequence>
<dbReference type="InterPro" id="IPR029068">
    <property type="entry name" value="Glyas_Bleomycin-R_OHBP_Dase"/>
</dbReference>
<dbReference type="eggNOG" id="COG2764">
    <property type="taxonomic scope" value="Bacteria"/>
</dbReference>
<evidence type="ECO:0000313" key="2">
    <source>
        <dbReference type="EMBL" id="EMR06003.1"/>
    </source>
</evidence>
<dbReference type="EMBL" id="AOFT01000009">
    <property type="protein sequence ID" value="EMR06003.1"/>
    <property type="molecule type" value="Genomic_DNA"/>
</dbReference>
<accession>M7NBP5</accession>
<dbReference type="RefSeq" id="WP_008299608.1">
    <property type="nucleotide sequence ID" value="NZ_AOFT01000009.1"/>
</dbReference>
<dbReference type="Gene3D" id="3.10.180.10">
    <property type="entry name" value="2,3-Dihydroxybiphenyl 1,2-Dioxygenase, domain 1"/>
    <property type="match status" value="1"/>
</dbReference>
<dbReference type="Pfam" id="PF00903">
    <property type="entry name" value="Glyoxalase"/>
    <property type="match status" value="1"/>
</dbReference>
<dbReference type="SUPFAM" id="SSF54593">
    <property type="entry name" value="Glyoxalase/Bleomycin resistance protein/Dihydroxybiphenyl dioxygenase"/>
    <property type="match status" value="1"/>
</dbReference>
<evidence type="ECO:0000313" key="3">
    <source>
        <dbReference type="Proteomes" id="UP000011919"/>
    </source>
</evidence>
<gene>
    <name evidence="2" type="ORF">C772_01983</name>
</gene>
<feature type="domain" description="Glyoxalase/fosfomycin resistance/dioxygenase" evidence="1">
    <location>
        <begin position="12"/>
        <end position="133"/>
    </location>
</feature>
<reference evidence="2 3" key="1">
    <citation type="journal article" date="2013" name="Genome Announc.">
        <title>Draft Genome Sequence of Bhargavaea cecembensis Strain DSE10T, Isolated from a Deep-Sea Sediment Sample Collected at a Depth of 5,904 m from the Chagos-Laccadive Ridge System in the Indian Ocean.</title>
        <authorList>
            <person name="Shivaji S."/>
            <person name="Ara S."/>
            <person name="Begum Z."/>
            <person name="Ruth M."/>
            <person name="Singh A."/>
            <person name="Kumar Pinnaka A."/>
        </authorList>
    </citation>
    <scope>NUCLEOTIDE SEQUENCE [LARGE SCALE GENOMIC DNA]</scope>
    <source>
        <strain evidence="2 3">DSE10</strain>
    </source>
</reference>